<dbReference type="EMBL" id="JAAGAB010000001">
    <property type="protein sequence ID" value="NDV00216.1"/>
    <property type="molecule type" value="Genomic_DNA"/>
</dbReference>
<reference evidence="2 3" key="1">
    <citation type="submission" date="2020-02" db="EMBL/GenBank/DDBJ databases">
        <title>Pseudoroseicyclus tamarix, sp. nov., isolated from offshore sediment of a Tamarix chinensis forest.</title>
        <authorList>
            <person name="Gai Y."/>
        </authorList>
    </citation>
    <scope>NUCLEOTIDE SEQUENCE [LARGE SCALE GENOMIC DNA]</scope>
    <source>
        <strain evidence="2 3">CLL3-39</strain>
    </source>
</reference>
<protein>
    <submittedName>
        <fullName evidence="2">Uncharacterized protein</fullName>
    </submittedName>
</protein>
<dbReference type="AlphaFoldDB" id="A0A6B2K1I2"/>
<evidence type="ECO:0000256" key="1">
    <source>
        <dbReference type="SAM" id="MobiDB-lite"/>
    </source>
</evidence>
<proteinExistence type="predicted"/>
<evidence type="ECO:0000313" key="3">
    <source>
        <dbReference type="Proteomes" id="UP000474757"/>
    </source>
</evidence>
<dbReference type="Proteomes" id="UP000474757">
    <property type="component" value="Unassembled WGS sequence"/>
</dbReference>
<keyword evidence="3" id="KW-1185">Reference proteome</keyword>
<feature type="region of interest" description="Disordered" evidence="1">
    <location>
        <begin position="44"/>
        <end position="66"/>
    </location>
</feature>
<accession>A0A6B2K1I2</accession>
<evidence type="ECO:0000313" key="2">
    <source>
        <dbReference type="EMBL" id="NDV00216.1"/>
    </source>
</evidence>
<organism evidence="2 3">
    <name type="scientific">Pseudoroseicyclus tamaricis</name>
    <dbReference type="NCBI Taxonomy" id="2705421"/>
    <lineage>
        <taxon>Bacteria</taxon>
        <taxon>Pseudomonadati</taxon>
        <taxon>Pseudomonadota</taxon>
        <taxon>Alphaproteobacteria</taxon>
        <taxon>Rhodobacterales</taxon>
        <taxon>Paracoccaceae</taxon>
        <taxon>Pseudoroseicyclus</taxon>
    </lineage>
</organism>
<sequence length="66" mass="7299">MLRLLHLPLGRPGSGRERYAAAMWFHARGELSHRALEVYRVLSPRDGDDPAQLLDAEPRPAPASGP</sequence>
<name>A0A6B2K1I2_9RHOB</name>
<comment type="caution">
    <text evidence="2">The sequence shown here is derived from an EMBL/GenBank/DDBJ whole genome shotgun (WGS) entry which is preliminary data.</text>
</comment>
<gene>
    <name evidence="2" type="ORF">GZA08_04440</name>
</gene>